<protein>
    <submittedName>
        <fullName evidence="1">16656_t:CDS:1</fullName>
    </submittedName>
</protein>
<reference evidence="1" key="1">
    <citation type="submission" date="2021-06" db="EMBL/GenBank/DDBJ databases">
        <authorList>
            <person name="Kallberg Y."/>
            <person name="Tangrot J."/>
            <person name="Rosling A."/>
        </authorList>
    </citation>
    <scope>NUCLEOTIDE SEQUENCE</scope>
    <source>
        <strain evidence="1">UK204</strain>
    </source>
</reference>
<dbReference type="OrthoDB" id="2427573at2759"/>
<feature type="non-terminal residue" evidence="1">
    <location>
        <position position="1406"/>
    </location>
</feature>
<dbReference type="EMBL" id="CAJVPQ010002520">
    <property type="protein sequence ID" value="CAG8600092.1"/>
    <property type="molecule type" value="Genomic_DNA"/>
</dbReference>
<evidence type="ECO:0000313" key="2">
    <source>
        <dbReference type="Proteomes" id="UP000789570"/>
    </source>
</evidence>
<keyword evidence="2" id="KW-1185">Reference proteome</keyword>
<dbReference type="PANTHER" id="PTHR45737:SF6">
    <property type="entry name" value="VON WILLEBRAND FACTOR A DOMAIN-CONTAINING PROTEIN 5A"/>
    <property type="match status" value="1"/>
</dbReference>
<dbReference type="Proteomes" id="UP000789570">
    <property type="component" value="Unassembled WGS sequence"/>
</dbReference>
<sequence length="1406" mass="159372">LLTLQSKTTPETTQKIVSTQKPDGSIKLDKHVSEHIDISSDTIQKTVQSHGISDKLKNIPQSAWETALSIRYLTISSTTDQVEKIKENSEKARQYLMKELKDEKLVNELLTTSDKIIIDQSVQKEKKDAVATVKQSTSTEKVHEIVSKQKEDGSLQLTEEVSKELETESNESLVSSVKSYFTTKDIKLPESKSIIETAMTLSFLRKTSSADSSPEVKQKYEKAEKYLKSQIGDEKVEKLLEKTDQVVVDHATKKVVKEKAHKVVLEKVQETVTVEEVDKVTKTQNHDGSFEISKLITDNIGVTTTENIHSLVRIKDERVKKLDTKTWNTFITLAYCNKVLGKHEAKWKVQNEKAREWLHKQIKDDKLEKEILESCEKVVVEKVSETTKEQPSLFGWVGQIFDDKDTKVQVKPDTKGKGKEVLPEEKKPEAGFISNIAESIKSTAIELGKHSVKSTTTKDVVKTVVSKQKDDGSIEISETICKQLDAPSEEKIVNTVQQYVTTEKLKDAKPSWITTSVNIAYLKNLADKHEGEWKEKYDKARQYLAKEINNPQVEEELMKASDKFVVDQSTRKVIKDKKKAAVLAIRSKTSEETVNTALSTQNDDGSFEIHETITKELDNTPNDLIKKAQSYVKSDKIKPEKRESIFKTAITLGYLNTAMDNPTKELAEKYNKAREYLSSQIGDAKLEEEIIKSSSKVIIDKGSEKVQKQSRIAALEEVKQSTTPEATQAVVSKQKDDGSFEVNEEIADKLSTSSDSLVTSVTTYTKNDKLKTINPSIWSTAISMQYLKNTASQYEGDWADKYNKARNYLRTQINDESLEKELLETSDKYVLDSVTRKLVKQKEEKALKIRILEFDEDTKKATYSYLIEKFNVDDVRSICSSQGNDGLITLHKIIIERLKINNTDNSITSIKSFVSNQRLRACKDTVFETALTIYILRHVLVEYKNEWSTVCERADKWLKEQLGGDKKLEAELLSACEQYLIEETITHLNSKVVVTQDVETIHKVTLEVSDETRQTVFKYLQSRAIIDDAHVLTKSQHGDGSFALHHSIIEHLQIPSTDESIKGLVRYVGQKGLKECDKSIWQTAFVITYLRIVLVEFEKEWSVACDKAKKCVSKQLGNSKLEEELYKACDQYLIEKAVELYNNPSLEVSVVRLEVDDETRNAVFDGLKSHAKVEDARNICKSQTKNHSFILHKIISDQLKITSSEDAVESLKSYVGSLRLRRLDKSIWISAFVVTYFKVVLVEHKSEWSAACDRTKPWISQQVHNAELENELYSACEQYLIKQGCEFLNSQTTIPTEVTKRTSHSVAIGSDGGVLTQKDAYLNSELIVVGAAARAKCKVKLESAQNKTLEDVSKATDLAVKYAEDEVNRLFAVNVTHHNKDDVLLRARRATKFLMDEYYKPGEDCC</sequence>
<proteinExistence type="predicted"/>
<organism evidence="1 2">
    <name type="scientific">Funneliformis caledonium</name>
    <dbReference type="NCBI Taxonomy" id="1117310"/>
    <lineage>
        <taxon>Eukaryota</taxon>
        <taxon>Fungi</taxon>
        <taxon>Fungi incertae sedis</taxon>
        <taxon>Mucoromycota</taxon>
        <taxon>Glomeromycotina</taxon>
        <taxon>Glomeromycetes</taxon>
        <taxon>Glomerales</taxon>
        <taxon>Glomeraceae</taxon>
        <taxon>Funneliformis</taxon>
    </lineage>
</organism>
<evidence type="ECO:0000313" key="1">
    <source>
        <dbReference type="EMBL" id="CAG8600092.1"/>
    </source>
</evidence>
<comment type="caution">
    <text evidence="1">The sequence shown here is derived from an EMBL/GenBank/DDBJ whole genome shotgun (WGS) entry which is preliminary data.</text>
</comment>
<dbReference type="PANTHER" id="PTHR45737">
    <property type="entry name" value="VON WILLEBRAND FACTOR A DOMAIN-CONTAINING PROTEIN 5A"/>
    <property type="match status" value="1"/>
</dbReference>
<name>A0A9N9CH18_9GLOM</name>
<gene>
    <name evidence="1" type="ORF">FCALED_LOCUS8546</name>
</gene>
<accession>A0A9N9CH18</accession>